<dbReference type="SUPFAM" id="SSF53474">
    <property type="entry name" value="alpha/beta-Hydrolases"/>
    <property type="match status" value="1"/>
</dbReference>
<dbReference type="GO" id="GO:0016787">
    <property type="term" value="F:hydrolase activity"/>
    <property type="evidence" value="ECO:0007669"/>
    <property type="project" value="UniProtKB-KW"/>
</dbReference>
<accession>A0ABT0BJR7</accession>
<evidence type="ECO:0000256" key="1">
    <source>
        <dbReference type="ARBA" id="ARBA00022801"/>
    </source>
</evidence>
<dbReference type="InterPro" id="IPR029058">
    <property type="entry name" value="AB_hydrolase_fold"/>
</dbReference>
<dbReference type="InterPro" id="IPR000639">
    <property type="entry name" value="Epox_hydrolase-like"/>
</dbReference>
<dbReference type="EMBL" id="JALHLG010000001">
    <property type="protein sequence ID" value="MCJ2185290.1"/>
    <property type="molecule type" value="Genomic_DNA"/>
</dbReference>
<evidence type="ECO:0000259" key="2">
    <source>
        <dbReference type="Pfam" id="PF00561"/>
    </source>
</evidence>
<dbReference type="PRINTS" id="PR00412">
    <property type="entry name" value="EPOXHYDRLASE"/>
</dbReference>
<sequence>MGTYMAGSRRNYAIEFGEGRPLLLLHGISNTGRAWAPQVPALAGAGYRVIVPDHAGHGASAPVTTPFGVSELADDIEIMLAAMDIANCDIVGLSLGGMVALELALRRPERVGRMIVANSFDCTATPTFAGLAESWARTFEQPQGPLRRFEANWPSLVSPAFQTTAEGLRTYQVWHALAAVADGPSLANVSRGITTFDVSQRIAELAMPTLFIAGGLDGMSPPDLGRALAERAPQGEFSLIGEAAHISNVDTADAFTRRVLEFL</sequence>
<dbReference type="PANTHER" id="PTHR43798">
    <property type="entry name" value="MONOACYLGLYCEROL LIPASE"/>
    <property type="match status" value="1"/>
</dbReference>
<organism evidence="3 4">
    <name type="scientific">Novosphingobium beihaiensis</name>
    <dbReference type="NCBI Taxonomy" id="2930389"/>
    <lineage>
        <taxon>Bacteria</taxon>
        <taxon>Pseudomonadati</taxon>
        <taxon>Pseudomonadota</taxon>
        <taxon>Alphaproteobacteria</taxon>
        <taxon>Sphingomonadales</taxon>
        <taxon>Sphingomonadaceae</taxon>
        <taxon>Novosphingobium</taxon>
    </lineage>
</organism>
<evidence type="ECO:0000313" key="3">
    <source>
        <dbReference type="EMBL" id="MCJ2185290.1"/>
    </source>
</evidence>
<evidence type="ECO:0000313" key="4">
    <source>
        <dbReference type="Proteomes" id="UP001202281"/>
    </source>
</evidence>
<gene>
    <name evidence="3" type="ORF">MTR66_00510</name>
</gene>
<dbReference type="Proteomes" id="UP001202281">
    <property type="component" value="Unassembled WGS sequence"/>
</dbReference>
<name>A0ABT0BJR7_9SPHN</name>
<keyword evidence="1 3" id="KW-0378">Hydrolase</keyword>
<proteinExistence type="predicted"/>
<dbReference type="PRINTS" id="PR00111">
    <property type="entry name" value="ABHYDROLASE"/>
</dbReference>
<dbReference type="PANTHER" id="PTHR43798:SF31">
    <property type="entry name" value="AB HYDROLASE SUPERFAMILY PROTEIN YCLE"/>
    <property type="match status" value="1"/>
</dbReference>
<comment type="caution">
    <text evidence="3">The sequence shown here is derived from an EMBL/GenBank/DDBJ whole genome shotgun (WGS) entry which is preliminary data.</text>
</comment>
<dbReference type="Gene3D" id="3.40.50.1820">
    <property type="entry name" value="alpha/beta hydrolase"/>
    <property type="match status" value="1"/>
</dbReference>
<dbReference type="Pfam" id="PF00561">
    <property type="entry name" value="Abhydrolase_1"/>
    <property type="match status" value="1"/>
</dbReference>
<feature type="domain" description="AB hydrolase-1" evidence="2">
    <location>
        <begin position="21"/>
        <end position="128"/>
    </location>
</feature>
<dbReference type="RefSeq" id="WP_243916976.1">
    <property type="nucleotide sequence ID" value="NZ_JALHLG010000001.1"/>
</dbReference>
<dbReference type="InterPro" id="IPR050266">
    <property type="entry name" value="AB_hydrolase_sf"/>
</dbReference>
<keyword evidence="4" id="KW-1185">Reference proteome</keyword>
<dbReference type="InterPro" id="IPR000073">
    <property type="entry name" value="AB_hydrolase_1"/>
</dbReference>
<protein>
    <submittedName>
        <fullName evidence="3">Alpha/beta hydrolase</fullName>
    </submittedName>
</protein>
<reference evidence="3 4" key="1">
    <citation type="submission" date="2022-04" db="EMBL/GenBank/DDBJ databases">
        <title>Identification of a novel bacterium isolated from mangrove sediments.</title>
        <authorList>
            <person name="Pan X."/>
        </authorList>
    </citation>
    <scope>NUCLEOTIDE SEQUENCE [LARGE SCALE GENOMIC DNA]</scope>
    <source>
        <strain evidence="3 4">B2638</strain>
    </source>
</reference>